<evidence type="ECO:0008006" key="4">
    <source>
        <dbReference type="Google" id="ProtNLM"/>
    </source>
</evidence>
<name>A0A1F6GFQ9_9PROT</name>
<sequence>MNSKLFKSLAFSLCATLIGSTAFAQDAEDYNFKVTGKIRSFYGQYNDGSSGHNAYLTEFNEGNIAGSVQRGKMKGYYELESRADSGSIVTMRNVTYALDNGFNFGVGTFKNKAAFAFASDAGTDTAESSKFAFYSGLLTKVEGDGLQLGFKTSDLQLDLYTYESDLLAKTEGSTTEVGAQGKAGAISYRLSAISATTDNHQGGATAGSSGNHLGIQYQADSFGVAVDSAGKSVGHAKATTTSATGVSTTTAAYNTVYTDVALMATLNLGDDKLFVTLAQESKKDDTTGAKKTSYGTTNVVYSIPVAKSASINLAYASQSTTPEGGTATTASFFGLGMNISL</sequence>
<dbReference type="EMBL" id="MFNE01000007">
    <property type="protein sequence ID" value="OGG96932.1"/>
    <property type="molecule type" value="Genomic_DNA"/>
</dbReference>
<keyword evidence="1" id="KW-0732">Signal</keyword>
<reference evidence="2 3" key="1">
    <citation type="journal article" date="2016" name="Nat. Commun.">
        <title>Thousands of microbial genomes shed light on interconnected biogeochemical processes in an aquifer system.</title>
        <authorList>
            <person name="Anantharaman K."/>
            <person name="Brown C.T."/>
            <person name="Hug L.A."/>
            <person name="Sharon I."/>
            <person name="Castelle C.J."/>
            <person name="Probst A.J."/>
            <person name="Thomas B.C."/>
            <person name="Singh A."/>
            <person name="Wilkins M.J."/>
            <person name="Karaoz U."/>
            <person name="Brodie E.L."/>
            <person name="Williams K.H."/>
            <person name="Hubbard S.S."/>
            <person name="Banfield J.F."/>
        </authorList>
    </citation>
    <scope>NUCLEOTIDE SEQUENCE [LARGE SCALE GENOMIC DNA]</scope>
</reference>
<evidence type="ECO:0000256" key="1">
    <source>
        <dbReference type="SAM" id="SignalP"/>
    </source>
</evidence>
<dbReference type="STRING" id="1817772.A2527_00185"/>
<evidence type="ECO:0000313" key="2">
    <source>
        <dbReference type="EMBL" id="OGG96932.1"/>
    </source>
</evidence>
<accession>A0A1F6GFQ9</accession>
<gene>
    <name evidence="2" type="ORF">A2527_00185</name>
</gene>
<organism evidence="2 3">
    <name type="scientific">Candidatus Lambdaproteobacteria bacterium RIFOXYD2_FULL_50_16</name>
    <dbReference type="NCBI Taxonomy" id="1817772"/>
    <lineage>
        <taxon>Bacteria</taxon>
        <taxon>Pseudomonadati</taxon>
        <taxon>Pseudomonadota</taxon>
        <taxon>Candidatus Lambdaproteobacteria</taxon>
    </lineage>
</organism>
<feature type="signal peptide" evidence="1">
    <location>
        <begin position="1"/>
        <end position="24"/>
    </location>
</feature>
<dbReference type="Proteomes" id="UP000178449">
    <property type="component" value="Unassembled WGS sequence"/>
</dbReference>
<proteinExistence type="predicted"/>
<protein>
    <recommendedName>
        <fullName evidence="4">Porin domain-containing protein</fullName>
    </recommendedName>
</protein>
<feature type="chain" id="PRO_5009524701" description="Porin domain-containing protein" evidence="1">
    <location>
        <begin position="25"/>
        <end position="341"/>
    </location>
</feature>
<dbReference type="AlphaFoldDB" id="A0A1F6GFQ9"/>
<evidence type="ECO:0000313" key="3">
    <source>
        <dbReference type="Proteomes" id="UP000178449"/>
    </source>
</evidence>
<comment type="caution">
    <text evidence="2">The sequence shown here is derived from an EMBL/GenBank/DDBJ whole genome shotgun (WGS) entry which is preliminary data.</text>
</comment>